<dbReference type="InterPro" id="IPR027417">
    <property type="entry name" value="P-loop_NTPase"/>
</dbReference>
<dbReference type="SUPFAM" id="SSF52540">
    <property type="entry name" value="P-loop containing nucleoside triphosphate hydrolases"/>
    <property type="match status" value="1"/>
</dbReference>
<dbReference type="RefSeq" id="WP_159662602.1">
    <property type="nucleotide sequence ID" value="NZ_WUUS01000001.1"/>
</dbReference>
<dbReference type="Gene3D" id="3.40.50.300">
    <property type="entry name" value="P-loop containing nucleotide triphosphate hydrolases"/>
    <property type="match status" value="1"/>
</dbReference>
<evidence type="ECO:0000313" key="1">
    <source>
        <dbReference type="EMBL" id="MXR39972.1"/>
    </source>
</evidence>
<proteinExistence type="predicted"/>
<dbReference type="Proteomes" id="UP000437065">
    <property type="component" value="Unassembled WGS sequence"/>
</dbReference>
<dbReference type="AlphaFoldDB" id="A0A6B0SUU3"/>
<gene>
    <name evidence="1" type="ORF">GRX01_01170</name>
</gene>
<organism evidence="1 2">
    <name type="scientific">Halobaculum saliterrae</name>
    <dbReference type="NCBI Taxonomy" id="2073113"/>
    <lineage>
        <taxon>Archaea</taxon>
        <taxon>Methanobacteriati</taxon>
        <taxon>Methanobacteriota</taxon>
        <taxon>Stenosarchaea group</taxon>
        <taxon>Halobacteria</taxon>
        <taxon>Halobacteriales</taxon>
        <taxon>Haloferacaceae</taxon>
        <taxon>Halobaculum</taxon>
    </lineage>
</organism>
<dbReference type="InterPro" id="IPR052732">
    <property type="entry name" value="Cell-binding_unc_protein"/>
</dbReference>
<keyword evidence="2" id="KW-1185">Reference proteome</keyword>
<dbReference type="PANTHER" id="PTHR43883:SF1">
    <property type="entry name" value="GLUCONOKINASE"/>
    <property type="match status" value="1"/>
</dbReference>
<dbReference type="EMBL" id="WUUS01000001">
    <property type="protein sequence ID" value="MXR39972.1"/>
    <property type="molecule type" value="Genomic_DNA"/>
</dbReference>
<name>A0A6B0SUU3_9EURY</name>
<accession>A0A6B0SUU3</accession>
<protein>
    <submittedName>
        <fullName evidence="1">AAA family ATPase</fullName>
    </submittedName>
</protein>
<dbReference type="PANTHER" id="PTHR43883">
    <property type="entry name" value="SLR0207 PROTEIN"/>
    <property type="match status" value="1"/>
</dbReference>
<sequence length="165" mass="18269">MSDTTRLVVVCGLPGAGKSTVAAAIADRLDAAIVRTDVVRKDLFPDPSYTDEESRLTYEAVFDRASERLGAGDPVVLDGTFRRAVRRREARDLAERRDAALRLVRVSCDEQTAKDRIRSRADDPSDADVGVYDLLREEFEPVEDPVVVDNSGDLDSTLDRVRALF</sequence>
<evidence type="ECO:0000313" key="2">
    <source>
        <dbReference type="Proteomes" id="UP000437065"/>
    </source>
</evidence>
<dbReference type="OrthoDB" id="28808at2157"/>
<comment type="caution">
    <text evidence="1">The sequence shown here is derived from an EMBL/GenBank/DDBJ whole genome shotgun (WGS) entry which is preliminary data.</text>
</comment>
<reference evidence="1 2" key="1">
    <citation type="submission" date="2019-12" db="EMBL/GenBank/DDBJ databases">
        <title>Isolation and characterization of three novel carbon monoxide-oxidizing members of Halobacteria from salione crusts and soils.</title>
        <authorList>
            <person name="Myers M.R."/>
            <person name="King G.M."/>
        </authorList>
    </citation>
    <scope>NUCLEOTIDE SEQUENCE [LARGE SCALE GENOMIC DNA]</scope>
    <source>
        <strain evidence="1 2">WSA2</strain>
    </source>
</reference>
<dbReference type="Pfam" id="PF13671">
    <property type="entry name" value="AAA_33"/>
    <property type="match status" value="1"/>
</dbReference>